<dbReference type="Proteomes" id="UP000294682">
    <property type="component" value="Unassembled WGS sequence"/>
</dbReference>
<dbReference type="EMBL" id="SLUK01000008">
    <property type="protein sequence ID" value="TCL42838.1"/>
    <property type="molecule type" value="Genomic_DNA"/>
</dbReference>
<name>A0A9X8UID0_9FIRM</name>
<gene>
    <name evidence="1" type="ORF">EDD78_108153</name>
</gene>
<dbReference type="AlphaFoldDB" id="A0A9X8UID0"/>
<organism evidence="1 2">
    <name type="scientific">Harryflintia acetispora</name>
    <dbReference type="NCBI Taxonomy" id="1849041"/>
    <lineage>
        <taxon>Bacteria</taxon>
        <taxon>Bacillati</taxon>
        <taxon>Bacillota</taxon>
        <taxon>Clostridia</taxon>
        <taxon>Eubacteriales</taxon>
        <taxon>Oscillospiraceae</taxon>
        <taxon>Harryflintia</taxon>
    </lineage>
</organism>
<accession>A0A9X8UID0</accession>
<proteinExistence type="predicted"/>
<reference evidence="1 2" key="1">
    <citation type="submission" date="2019-03" db="EMBL/GenBank/DDBJ databases">
        <title>Genomic Encyclopedia of Type Strains, Phase IV (KMG-IV): sequencing the most valuable type-strain genomes for metagenomic binning, comparative biology and taxonomic classification.</title>
        <authorList>
            <person name="Goeker M."/>
        </authorList>
    </citation>
    <scope>NUCLEOTIDE SEQUENCE [LARGE SCALE GENOMIC DNA]</scope>
    <source>
        <strain evidence="1 2">DSM 100433</strain>
    </source>
</reference>
<keyword evidence="2" id="KW-1185">Reference proteome</keyword>
<evidence type="ECO:0000313" key="1">
    <source>
        <dbReference type="EMBL" id="TCL42838.1"/>
    </source>
</evidence>
<sequence length="230" mass="26753">MAIKRIILLLTAVFLLYNLEAHLRFEVSFPLPEQSGIEIYNQFLSSLQSGVIQKRSTMLRSKYDLVNTEEENIRFSREGGRLYLTYQHRYPAVFWSWPTPNYYDSDRYYYQLKGDWFYDRFGYFDDQVRLGYFSIPPEVLDGLSLTKDLVELSGDGYRITLVAENESGSVHNEIVMQASADGIIHRIVISQYGDKRDGGQRPLLGRHTIHYSHVNQQVPIKKPKGLSTRI</sequence>
<dbReference type="RefSeq" id="WP_079699859.1">
    <property type="nucleotide sequence ID" value="NZ_SLUK01000008.1"/>
</dbReference>
<dbReference type="OrthoDB" id="10017772at2"/>
<comment type="caution">
    <text evidence="1">The sequence shown here is derived from an EMBL/GenBank/DDBJ whole genome shotgun (WGS) entry which is preliminary data.</text>
</comment>
<evidence type="ECO:0000313" key="2">
    <source>
        <dbReference type="Proteomes" id="UP000294682"/>
    </source>
</evidence>
<protein>
    <submittedName>
        <fullName evidence="1">Uncharacterized protein</fullName>
    </submittedName>
</protein>